<dbReference type="AlphaFoldDB" id="A0A834LBP4"/>
<evidence type="ECO:0000313" key="1">
    <source>
        <dbReference type="EMBL" id="KAF7129165.1"/>
    </source>
</evidence>
<dbReference type="EMBL" id="WJXA01000010">
    <property type="protein sequence ID" value="KAF7129165.1"/>
    <property type="molecule type" value="Genomic_DNA"/>
</dbReference>
<name>A0A834LBP4_RHOSS</name>
<comment type="caution">
    <text evidence="1">The sequence shown here is derived from an EMBL/GenBank/DDBJ whole genome shotgun (WGS) entry which is preliminary data.</text>
</comment>
<keyword evidence="2" id="KW-1185">Reference proteome</keyword>
<dbReference type="Proteomes" id="UP000626092">
    <property type="component" value="Unassembled WGS sequence"/>
</dbReference>
<protein>
    <submittedName>
        <fullName evidence="1">Uncharacterized protein</fullName>
    </submittedName>
</protein>
<dbReference type="OrthoDB" id="2126698at2759"/>
<organism evidence="1 2">
    <name type="scientific">Rhododendron simsii</name>
    <name type="common">Sims's rhododendron</name>
    <dbReference type="NCBI Taxonomy" id="118357"/>
    <lineage>
        <taxon>Eukaryota</taxon>
        <taxon>Viridiplantae</taxon>
        <taxon>Streptophyta</taxon>
        <taxon>Embryophyta</taxon>
        <taxon>Tracheophyta</taxon>
        <taxon>Spermatophyta</taxon>
        <taxon>Magnoliopsida</taxon>
        <taxon>eudicotyledons</taxon>
        <taxon>Gunneridae</taxon>
        <taxon>Pentapetalae</taxon>
        <taxon>asterids</taxon>
        <taxon>Ericales</taxon>
        <taxon>Ericaceae</taxon>
        <taxon>Ericoideae</taxon>
        <taxon>Rhodoreae</taxon>
        <taxon>Rhododendron</taxon>
    </lineage>
</organism>
<reference evidence="1" key="1">
    <citation type="submission" date="2019-11" db="EMBL/GenBank/DDBJ databases">
        <authorList>
            <person name="Liu Y."/>
            <person name="Hou J."/>
            <person name="Li T.-Q."/>
            <person name="Guan C.-H."/>
            <person name="Wu X."/>
            <person name="Wu H.-Z."/>
            <person name="Ling F."/>
            <person name="Zhang R."/>
            <person name="Shi X.-G."/>
            <person name="Ren J.-P."/>
            <person name="Chen E.-F."/>
            <person name="Sun J.-M."/>
        </authorList>
    </citation>
    <scope>NUCLEOTIDE SEQUENCE</scope>
    <source>
        <strain evidence="1">Adult_tree_wgs_1</strain>
        <tissue evidence="1">Leaves</tissue>
    </source>
</reference>
<sequence length="110" mass="11959">MIEISRALTLVEAKLTSEGVMEEALLLKNGDRKLVLIAPEAFVEDLKKVTAIAAPMVVVTMSQPRPYSFNGSWQICNLANSLAISLHYSGISGSVLANSDIDMYFILVTN</sequence>
<gene>
    <name evidence="1" type="ORF">RHSIM_Rhsim10G0075500</name>
</gene>
<proteinExistence type="predicted"/>
<accession>A0A834LBP4</accession>
<evidence type="ECO:0000313" key="2">
    <source>
        <dbReference type="Proteomes" id="UP000626092"/>
    </source>
</evidence>